<reference evidence="18 19" key="1">
    <citation type="submission" date="2019-01" db="EMBL/GenBank/DDBJ databases">
        <title>Bacillus sp. M5HDSG1-1, whole genome shotgun sequence.</title>
        <authorList>
            <person name="Tuo L."/>
        </authorList>
    </citation>
    <scope>NUCLEOTIDE SEQUENCE [LARGE SCALE GENOMIC DNA]</scope>
    <source>
        <strain evidence="18 19">M5HDSG1-1</strain>
    </source>
</reference>
<feature type="transmembrane region" description="Helical" evidence="17">
    <location>
        <begin position="108"/>
        <end position="128"/>
    </location>
</feature>
<keyword evidence="8 17" id="KW-0133">Cell shape</keyword>
<keyword evidence="6 17" id="KW-0812">Transmembrane</keyword>
<keyword evidence="12 17" id="KW-0046">Antibiotic resistance</keyword>
<evidence type="ECO:0000256" key="2">
    <source>
        <dbReference type="ARBA" id="ARBA00010621"/>
    </source>
</evidence>
<dbReference type="InterPro" id="IPR003824">
    <property type="entry name" value="UppP"/>
</dbReference>
<evidence type="ECO:0000256" key="15">
    <source>
        <dbReference type="ARBA" id="ARBA00032932"/>
    </source>
</evidence>
<feature type="transmembrane region" description="Helical" evidence="17">
    <location>
        <begin position="43"/>
        <end position="61"/>
    </location>
</feature>
<dbReference type="Pfam" id="PF02673">
    <property type="entry name" value="BacA"/>
    <property type="match status" value="1"/>
</dbReference>
<feature type="transmembrane region" description="Helical" evidence="17">
    <location>
        <begin position="149"/>
        <end position="167"/>
    </location>
</feature>
<evidence type="ECO:0000256" key="7">
    <source>
        <dbReference type="ARBA" id="ARBA00022801"/>
    </source>
</evidence>
<evidence type="ECO:0000256" key="1">
    <source>
        <dbReference type="ARBA" id="ARBA00004651"/>
    </source>
</evidence>
<name>A0A3S2TUL8_9BACI</name>
<comment type="miscellaneous">
    <text evidence="17">Bacitracin is thought to be involved in the inhibition of peptidoglycan synthesis by sequestering undecaprenyl diphosphate, thereby reducing the pool of lipid carrier available.</text>
</comment>
<evidence type="ECO:0000313" key="18">
    <source>
        <dbReference type="EMBL" id="RVT63723.1"/>
    </source>
</evidence>
<dbReference type="PANTHER" id="PTHR30622:SF3">
    <property type="entry name" value="UNDECAPRENYL-DIPHOSPHATASE"/>
    <property type="match status" value="1"/>
</dbReference>
<evidence type="ECO:0000256" key="5">
    <source>
        <dbReference type="ARBA" id="ARBA00022475"/>
    </source>
</evidence>
<comment type="caution">
    <text evidence="18">The sequence shown here is derived from an EMBL/GenBank/DDBJ whole genome shotgun (WGS) entry which is preliminary data.</text>
</comment>
<keyword evidence="11 17" id="KW-0472">Membrane</keyword>
<keyword evidence="9 17" id="KW-0573">Peptidoglycan synthesis</keyword>
<keyword evidence="13 17" id="KW-0961">Cell wall biogenesis/degradation</keyword>
<evidence type="ECO:0000256" key="12">
    <source>
        <dbReference type="ARBA" id="ARBA00023251"/>
    </source>
</evidence>
<dbReference type="GO" id="GO:0046677">
    <property type="term" value="P:response to antibiotic"/>
    <property type="evidence" value="ECO:0007669"/>
    <property type="project" value="UniProtKB-UniRule"/>
</dbReference>
<evidence type="ECO:0000256" key="9">
    <source>
        <dbReference type="ARBA" id="ARBA00022984"/>
    </source>
</evidence>
<dbReference type="NCBIfam" id="NF001389">
    <property type="entry name" value="PRK00281.1-2"/>
    <property type="match status" value="1"/>
</dbReference>
<comment type="similarity">
    <text evidence="2 17">Belongs to the UppP family.</text>
</comment>
<dbReference type="EC" id="3.6.1.27" evidence="3 17"/>
<feature type="transmembrane region" description="Helical" evidence="17">
    <location>
        <begin position="82"/>
        <end position="102"/>
    </location>
</feature>
<dbReference type="HAMAP" id="MF_01006">
    <property type="entry name" value="Undec_diphosphatase"/>
    <property type="match status" value="1"/>
</dbReference>
<comment type="subcellular location">
    <subcellularLocation>
        <location evidence="1 17">Cell membrane</location>
        <topology evidence="1 17">Multi-pass membrane protein</topology>
    </subcellularLocation>
</comment>
<accession>A0A3S2TUL8</accession>
<protein>
    <recommendedName>
        <fullName evidence="4 17">Undecaprenyl-diphosphatase</fullName>
        <ecNumber evidence="3 17">3.6.1.27</ecNumber>
    </recommendedName>
    <alternativeName>
        <fullName evidence="15 17">Bacitracin resistance protein</fullName>
    </alternativeName>
    <alternativeName>
        <fullName evidence="14 17">Undecaprenyl pyrophosphate phosphatase</fullName>
    </alternativeName>
</protein>
<keyword evidence="7 17" id="KW-0378">Hydrolase</keyword>
<dbReference type="RefSeq" id="WP_127738200.1">
    <property type="nucleotide sequence ID" value="NZ_CAJCKN010000053.1"/>
</dbReference>
<evidence type="ECO:0000256" key="3">
    <source>
        <dbReference type="ARBA" id="ARBA00012374"/>
    </source>
</evidence>
<organism evidence="18 19">
    <name type="scientific">Niallia taxi</name>
    <dbReference type="NCBI Taxonomy" id="2499688"/>
    <lineage>
        <taxon>Bacteria</taxon>
        <taxon>Bacillati</taxon>
        <taxon>Bacillota</taxon>
        <taxon>Bacilli</taxon>
        <taxon>Bacillales</taxon>
        <taxon>Bacillaceae</taxon>
        <taxon>Niallia</taxon>
    </lineage>
</organism>
<dbReference type="GeneID" id="87616945"/>
<evidence type="ECO:0000256" key="16">
    <source>
        <dbReference type="ARBA" id="ARBA00047594"/>
    </source>
</evidence>
<evidence type="ECO:0000256" key="11">
    <source>
        <dbReference type="ARBA" id="ARBA00023136"/>
    </source>
</evidence>
<evidence type="ECO:0000313" key="19">
    <source>
        <dbReference type="Proteomes" id="UP000288024"/>
    </source>
</evidence>
<evidence type="ECO:0000256" key="8">
    <source>
        <dbReference type="ARBA" id="ARBA00022960"/>
    </source>
</evidence>
<evidence type="ECO:0000256" key="4">
    <source>
        <dbReference type="ARBA" id="ARBA00021581"/>
    </source>
</evidence>
<evidence type="ECO:0000256" key="6">
    <source>
        <dbReference type="ARBA" id="ARBA00022692"/>
    </source>
</evidence>
<feature type="transmembrane region" description="Helical" evidence="17">
    <location>
        <begin position="244"/>
        <end position="264"/>
    </location>
</feature>
<evidence type="ECO:0000256" key="17">
    <source>
        <dbReference type="HAMAP-Rule" id="MF_01006"/>
    </source>
</evidence>
<keyword evidence="10 17" id="KW-1133">Transmembrane helix</keyword>
<dbReference type="AlphaFoldDB" id="A0A3S2TUL8"/>
<proteinExistence type="inferred from homology"/>
<feature type="transmembrane region" description="Helical" evidence="17">
    <location>
        <begin position="217"/>
        <end position="238"/>
    </location>
</feature>
<evidence type="ECO:0000256" key="14">
    <source>
        <dbReference type="ARBA" id="ARBA00032707"/>
    </source>
</evidence>
<keyword evidence="19" id="KW-1185">Reference proteome</keyword>
<dbReference type="NCBIfam" id="NF001390">
    <property type="entry name" value="PRK00281.1-4"/>
    <property type="match status" value="1"/>
</dbReference>
<sequence>MDILTAIIMGIVEGLTEFAPVSSTGHLILAGHLLDFTGESAKTFEIIIQLGSILAVIFVFWRRILSILGLKKYQDSESVGTLSIFHIAVGIIPFGVGGVLFYDLIKNVLFSPATVVITLIIGGLLMLAAEKLKPKASAETLDQVTYRQALTVGFFQCFALVPGFSRSGATLSGGLLAGMSHKTASEFTFIMAVPIMFAASAKDLFESWNQLGAQDIPVFAAGFVTAFIVALIAIKFFLRLINKVKLIPFAIYRFGLAIVFWIFII</sequence>
<dbReference type="GO" id="GO:0008360">
    <property type="term" value="P:regulation of cell shape"/>
    <property type="evidence" value="ECO:0007669"/>
    <property type="project" value="UniProtKB-KW"/>
</dbReference>
<dbReference type="GO" id="GO:0009252">
    <property type="term" value="P:peptidoglycan biosynthetic process"/>
    <property type="evidence" value="ECO:0007669"/>
    <property type="project" value="UniProtKB-KW"/>
</dbReference>
<dbReference type="GO" id="GO:0005886">
    <property type="term" value="C:plasma membrane"/>
    <property type="evidence" value="ECO:0007669"/>
    <property type="project" value="UniProtKB-SubCell"/>
</dbReference>
<gene>
    <name evidence="17" type="primary">uppP</name>
    <name evidence="18" type="ORF">EM808_10705</name>
</gene>
<evidence type="ECO:0000256" key="10">
    <source>
        <dbReference type="ARBA" id="ARBA00022989"/>
    </source>
</evidence>
<dbReference type="NCBIfam" id="NF001388">
    <property type="entry name" value="PRK00281.1-1"/>
    <property type="match status" value="1"/>
</dbReference>
<dbReference type="Proteomes" id="UP000288024">
    <property type="component" value="Unassembled WGS sequence"/>
</dbReference>
<keyword evidence="5 17" id="KW-1003">Cell membrane</keyword>
<comment type="catalytic activity">
    <reaction evidence="16 17">
        <text>di-trans,octa-cis-undecaprenyl diphosphate + H2O = di-trans,octa-cis-undecaprenyl phosphate + phosphate + H(+)</text>
        <dbReference type="Rhea" id="RHEA:28094"/>
        <dbReference type="ChEBI" id="CHEBI:15377"/>
        <dbReference type="ChEBI" id="CHEBI:15378"/>
        <dbReference type="ChEBI" id="CHEBI:43474"/>
        <dbReference type="ChEBI" id="CHEBI:58405"/>
        <dbReference type="ChEBI" id="CHEBI:60392"/>
        <dbReference type="EC" id="3.6.1.27"/>
    </reaction>
</comment>
<dbReference type="PANTHER" id="PTHR30622">
    <property type="entry name" value="UNDECAPRENYL-DIPHOSPHATASE"/>
    <property type="match status" value="1"/>
</dbReference>
<dbReference type="NCBIfam" id="TIGR00753">
    <property type="entry name" value="undec_PP_bacA"/>
    <property type="match status" value="1"/>
</dbReference>
<dbReference type="EMBL" id="RZTZ01000003">
    <property type="protein sequence ID" value="RVT63723.1"/>
    <property type="molecule type" value="Genomic_DNA"/>
</dbReference>
<feature type="transmembrane region" description="Helical" evidence="17">
    <location>
        <begin position="187"/>
        <end position="205"/>
    </location>
</feature>
<dbReference type="GO" id="GO:0071555">
    <property type="term" value="P:cell wall organization"/>
    <property type="evidence" value="ECO:0007669"/>
    <property type="project" value="UniProtKB-KW"/>
</dbReference>
<evidence type="ECO:0000256" key="13">
    <source>
        <dbReference type="ARBA" id="ARBA00023316"/>
    </source>
</evidence>
<comment type="function">
    <text evidence="17">Catalyzes the dephosphorylation of undecaprenyl diphosphate (UPP). Confers resistance to bacitracin.</text>
</comment>
<dbReference type="GO" id="GO:0050380">
    <property type="term" value="F:undecaprenyl-diphosphatase activity"/>
    <property type="evidence" value="ECO:0007669"/>
    <property type="project" value="UniProtKB-UniRule"/>
</dbReference>